<reference evidence="2 3" key="1">
    <citation type="journal article" date="2009" name="Nat. Genet.">
        <title>The genome of the cucumber, Cucumis sativus L.</title>
        <authorList>
            <person name="Huang S."/>
            <person name="Li R."/>
            <person name="Zhang Z."/>
            <person name="Li L."/>
            <person name="Gu X."/>
            <person name="Fan W."/>
            <person name="Lucas W.J."/>
            <person name="Wang X."/>
            <person name="Xie B."/>
            <person name="Ni P."/>
            <person name="Ren Y."/>
            <person name="Zhu H."/>
            <person name="Li J."/>
            <person name="Lin K."/>
            <person name="Jin W."/>
            <person name="Fei Z."/>
            <person name="Li G."/>
            <person name="Staub J."/>
            <person name="Kilian A."/>
            <person name="van der Vossen E.A."/>
            <person name="Wu Y."/>
            <person name="Guo J."/>
            <person name="He J."/>
            <person name="Jia Z."/>
            <person name="Ren Y."/>
            <person name="Tian G."/>
            <person name="Lu Y."/>
            <person name="Ruan J."/>
            <person name="Qian W."/>
            <person name="Wang M."/>
            <person name="Huang Q."/>
            <person name="Li B."/>
            <person name="Xuan Z."/>
            <person name="Cao J."/>
            <person name="Asan"/>
            <person name="Wu Z."/>
            <person name="Zhang J."/>
            <person name="Cai Q."/>
            <person name="Bai Y."/>
            <person name="Zhao B."/>
            <person name="Han Y."/>
            <person name="Li Y."/>
            <person name="Li X."/>
            <person name="Wang S."/>
            <person name="Shi Q."/>
            <person name="Liu S."/>
            <person name="Cho W.K."/>
            <person name="Kim J.Y."/>
            <person name="Xu Y."/>
            <person name="Heller-Uszynska K."/>
            <person name="Miao H."/>
            <person name="Cheng Z."/>
            <person name="Zhang S."/>
            <person name="Wu J."/>
            <person name="Yang Y."/>
            <person name="Kang H."/>
            <person name="Li M."/>
            <person name="Liang H."/>
            <person name="Ren X."/>
            <person name="Shi Z."/>
            <person name="Wen M."/>
            <person name="Jian M."/>
            <person name="Yang H."/>
            <person name="Zhang G."/>
            <person name="Yang Z."/>
            <person name="Chen R."/>
            <person name="Liu S."/>
            <person name="Li J."/>
            <person name="Ma L."/>
            <person name="Liu H."/>
            <person name="Zhou Y."/>
            <person name="Zhao J."/>
            <person name="Fang X."/>
            <person name="Li G."/>
            <person name="Fang L."/>
            <person name="Li Y."/>
            <person name="Liu D."/>
            <person name="Zheng H."/>
            <person name="Zhang Y."/>
            <person name="Qin N."/>
            <person name="Li Z."/>
            <person name="Yang G."/>
            <person name="Yang S."/>
            <person name="Bolund L."/>
            <person name="Kristiansen K."/>
            <person name="Zheng H."/>
            <person name="Li S."/>
            <person name="Zhang X."/>
            <person name="Yang H."/>
            <person name="Wang J."/>
            <person name="Sun R."/>
            <person name="Zhang B."/>
            <person name="Jiang S."/>
            <person name="Wang J."/>
            <person name="Du Y."/>
            <person name="Li S."/>
        </authorList>
    </citation>
    <scope>NUCLEOTIDE SEQUENCE [LARGE SCALE GENOMIC DNA]</scope>
    <source>
        <strain evidence="3">cv. 9930</strain>
    </source>
</reference>
<dbReference type="STRING" id="3659.A0A0A0K890"/>
<reference evidence="2 3" key="2">
    <citation type="journal article" date="2009" name="PLoS ONE">
        <title>An integrated genetic and cytogenetic map of the cucumber genome.</title>
        <authorList>
            <person name="Ren Y."/>
            <person name="Zhang Z."/>
            <person name="Liu J."/>
            <person name="Staub J.E."/>
            <person name="Han Y."/>
            <person name="Cheng Z."/>
            <person name="Li X."/>
            <person name="Lu J."/>
            <person name="Miao H."/>
            <person name="Kang H."/>
            <person name="Xie B."/>
            <person name="Gu X."/>
            <person name="Wang X."/>
            <person name="Du Y."/>
            <person name="Jin W."/>
            <person name="Huang S."/>
        </authorList>
    </citation>
    <scope>NUCLEOTIDE SEQUENCE [LARGE SCALE GENOMIC DNA]</scope>
    <source>
        <strain evidence="3">cv. 9930</strain>
    </source>
</reference>
<protein>
    <recommendedName>
        <fullName evidence="1">R13L1/DRL21-like LRR repeat region domain-containing protein</fullName>
    </recommendedName>
</protein>
<name>A0A0A0K890_CUCSA</name>
<dbReference type="OMA" id="NEIEWRT"/>
<accession>A0A0A0K890</accession>
<dbReference type="EMBL" id="CM002928">
    <property type="protein sequence ID" value="KGN45099.1"/>
    <property type="molecule type" value="Genomic_DNA"/>
</dbReference>
<dbReference type="PANTHER" id="PTHR47186">
    <property type="entry name" value="LEUCINE-RICH REPEAT-CONTAINING PROTEIN 57"/>
    <property type="match status" value="1"/>
</dbReference>
<evidence type="ECO:0000259" key="1">
    <source>
        <dbReference type="Pfam" id="PF25019"/>
    </source>
</evidence>
<dbReference type="InterPro" id="IPR056789">
    <property type="entry name" value="LRR_R13L1-DRL21"/>
</dbReference>
<feature type="domain" description="R13L1/DRL21-like LRR repeat region" evidence="1">
    <location>
        <begin position="2"/>
        <end position="54"/>
    </location>
</feature>
<dbReference type="Gramene" id="KGN45099">
    <property type="protein sequence ID" value="KGN45099"/>
    <property type="gene ID" value="Csa_7G425910"/>
</dbReference>
<dbReference type="Gene3D" id="3.80.10.10">
    <property type="entry name" value="Ribonuclease Inhibitor"/>
    <property type="match status" value="2"/>
</dbReference>
<dbReference type="SUPFAM" id="SSF52058">
    <property type="entry name" value="L domain-like"/>
    <property type="match status" value="1"/>
</dbReference>
<dbReference type="Pfam" id="PF25019">
    <property type="entry name" value="LRR_R13L1-DRL21"/>
    <property type="match status" value="1"/>
</dbReference>
<sequence>MSIRGYRGMKLCDWVSSDSFLGGLVSIKLCHCEKLEHLPQFDQFPYLKNLYLKDLSNIEYIDDSSPVSSSTTFFPSLEKLRIKKMPKLKGWRRGEIASNYSAQYTASLATALHQLSELWILDCPQLAFIPQHPLLRSLRIRGVGLQVFDRVVRMATNLAADSSSSSTLSKLSSLEIDNIDIKFLPEVLNCNMKDLESLTIRNCKHLLMSSSHLVYEEDGRLLYWKELSSLRRLSFWDIPKLEYLPKGLEYMTAIKTLRLINCEIY</sequence>
<keyword evidence="3" id="KW-1185">Reference proteome</keyword>
<dbReference type="PANTHER" id="PTHR47186:SF13">
    <property type="entry name" value="DISEASE RESISTANCE PROTEIN RGA3"/>
    <property type="match status" value="1"/>
</dbReference>
<reference evidence="2 3" key="3">
    <citation type="journal article" date="2010" name="BMC Genomics">
        <title>Transcriptome sequencing and comparative analysis of cucumber flowers with different sex types.</title>
        <authorList>
            <person name="Guo S."/>
            <person name="Zheng Y."/>
            <person name="Joung J.G."/>
            <person name="Liu S."/>
            <person name="Zhang Z."/>
            <person name="Crasta O.R."/>
            <person name="Sobral B.W."/>
            <person name="Xu Y."/>
            <person name="Huang S."/>
            <person name="Fei Z."/>
        </authorList>
    </citation>
    <scope>NUCLEOTIDE SEQUENCE [LARGE SCALE GENOMIC DNA]</scope>
    <source>
        <strain evidence="3">cv. 9930</strain>
    </source>
</reference>
<reference evidence="2 3" key="4">
    <citation type="journal article" date="2011" name="BMC Genomics">
        <title>RNA-Seq improves annotation of protein-coding genes in the cucumber genome.</title>
        <authorList>
            <person name="Li Z."/>
            <person name="Zhang Z."/>
            <person name="Yan P."/>
            <person name="Huang S."/>
            <person name="Fei Z."/>
            <person name="Lin K."/>
        </authorList>
    </citation>
    <scope>NUCLEOTIDE SEQUENCE [LARGE SCALE GENOMIC DNA]</scope>
    <source>
        <strain evidence="3">cv. 9930</strain>
    </source>
</reference>
<dbReference type="Proteomes" id="UP000029981">
    <property type="component" value="Chromosome 7"/>
</dbReference>
<evidence type="ECO:0000313" key="3">
    <source>
        <dbReference type="Proteomes" id="UP000029981"/>
    </source>
</evidence>
<organism evidence="2 3">
    <name type="scientific">Cucumis sativus</name>
    <name type="common">Cucumber</name>
    <dbReference type="NCBI Taxonomy" id="3659"/>
    <lineage>
        <taxon>Eukaryota</taxon>
        <taxon>Viridiplantae</taxon>
        <taxon>Streptophyta</taxon>
        <taxon>Embryophyta</taxon>
        <taxon>Tracheophyta</taxon>
        <taxon>Spermatophyta</taxon>
        <taxon>Magnoliopsida</taxon>
        <taxon>eudicotyledons</taxon>
        <taxon>Gunneridae</taxon>
        <taxon>Pentapetalae</taxon>
        <taxon>rosids</taxon>
        <taxon>fabids</taxon>
        <taxon>Cucurbitales</taxon>
        <taxon>Cucurbitaceae</taxon>
        <taxon>Benincaseae</taxon>
        <taxon>Cucumis</taxon>
    </lineage>
</organism>
<evidence type="ECO:0000313" key="2">
    <source>
        <dbReference type="EMBL" id="KGN45099.1"/>
    </source>
</evidence>
<proteinExistence type="predicted"/>
<dbReference type="InterPro" id="IPR032675">
    <property type="entry name" value="LRR_dom_sf"/>
</dbReference>
<gene>
    <name evidence="2" type="ORF">Csa_7G425910</name>
</gene>
<dbReference type="AlphaFoldDB" id="A0A0A0K890"/>